<dbReference type="InterPro" id="IPR015864">
    <property type="entry name" value="FAD_synthase"/>
</dbReference>
<comment type="pathway">
    <text evidence="1">Cofactor biosynthesis; FAD biosynthesis; FAD from FMN: step 1/1.</text>
</comment>
<evidence type="ECO:0000256" key="9">
    <source>
        <dbReference type="ARBA" id="ARBA00022827"/>
    </source>
</evidence>
<feature type="domain" description="FAD synthetase" evidence="12">
    <location>
        <begin position="16"/>
        <end position="169"/>
    </location>
</feature>
<keyword evidence="10" id="KW-0067">ATP-binding</keyword>
<keyword evidence="6" id="KW-0808">Transferase</keyword>
<dbReference type="EMBL" id="JAUJWU010000003">
    <property type="protein sequence ID" value="MDN7246240.1"/>
    <property type="molecule type" value="Genomic_DNA"/>
</dbReference>
<keyword evidence="4" id="KW-0285">Flavoprotein</keyword>
<sequence length="272" mass="30202">MKTIYLNKENLSGWQKRASTNVMALGYFDGLHRGHCKVIETARSIAEEKGLPLMVMSFSPHPKTVLSNGKEQVHYLMPLSKKEERLRELGVDTFLIVEFDKEFAGLLPEQFVGKYLIGLGVVHAVAGFDFSYGSKGAGNMDRLKSDSAGRVETTKVAKVTYRNEKIGSTCIREKLFCGNVEELPHLLGHAYEVRCQWNGTCLETDPDYLLPAPGRYAVTLKNEWGSAFTELSVMEQAGGLSLSCGNLLKDFVEGPLTVIWHNRIVENAAVNV</sequence>
<reference evidence="13 14" key="1">
    <citation type="submission" date="2023-07" db="EMBL/GenBank/DDBJ databases">
        <title>Novel species in genus Planococcus.</title>
        <authorList>
            <person name="Ning S."/>
        </authorList>
    </citation>
    <scope>NUCLEOTIDE SEQUENCE [LARGE SCALE GENOMIC DNA]</scope>
    <source>
        <strain evidence="13 14">N017</strain>
    </source>
</reference>
<comment type="catalytic activity">
    <reaction evidence="11">
        <text>FMN + ATP + H(+) = FAD + diphosphate</text>
        <dbReference type="Rhea" id="RHEA:17237"/>
        <dbReference type="ChEBI" id="CHEBI:15378"/>
        <dbReference type="ChEBI" id="CHEBI:30616"/>
        <dbReference type="ChEBI" id="CHEBI:33019"/>
        <dbReference type="ChEBI" id="CHEBI:57692"/>
        <dbReference type="ChEBI" id="CHEBI:58210"/>
        <dbReference type="EC" id="2.7.7.2"/>
    </reaction>
</comment>
<gene>
    <name evidence="13" type="ORF">QWY13_12155</name>
</gene>
<evidence type="ECO:0000256" key="10">
    <source>
        <dbReference type="ARBA" id="ARBA00022840"/>
    </source>
</evidence>
<dbReference type="PANTHER" id="PTHR22749">
    <property type="entry name" value="RIBOFLAVIN KINASE/FMN ADENYLYLTRANSFERASE"/>
    <property type="match status" value="1"/>
</dbReference>
<evidence type="ECO:0000256" key="3">
    <source>
        <dbReference type="ARBA" id="ARBA00012393"/>
    </source>
</evidence>
<evidence type="ECO:0000256" key="8">
    <source>
        <dbReference type="ARBA" id="ARBA00022741"/>
    </source>
</evidence>
<dbReference type="SUPFAM" id="SSF52374">
    <property type="entry name" value="Nucleotidylyl transferase"/>
    <property type="match status" value="1"/>
</dbReference>
<evidence type="ECO:0000256" key="6">
    <source>
        <dbReference type="ARBA" id="ARBA00022679"/>
    </source>
</evidence>
<evidence type="ECO:0000256" key="4">
    <source>
        <dbReference type="ARBA" id="ARBA00022630"/>
    </source>
</evidence>
<keyword evidence="14" id="KW-1185">Reference proteome</keyword>
<comment type="caution">
    <text evidence="13">The sequence shown here is derived from an EMBL/GenBank/DDBJ whole genome shotgun (WGS) entry which is preliminary data.</text>
</comment>
<dbReference type="InterPro" id="IPR023468">
    <property type="entry name" value="Riboflavin_kinase"/>
</dbReference>
<keyword evidence="7" id="KW-0548">Nucleotidyltransferase</keyword>
<name>A0ABT8NEC0_9BACL</name>
<evidence type="ECO:0000256" key="1">
    <source>
        <dbReference type="ARBA" id="ARBA00004726"/>
    </source>
</evidence>
<dbReference type="RefSeq" id="WP_301856823.1">
    <property type="nucleotide sequence ID" value="NZ_JAUJWU010000003.1"/>
</dbReference>
<keyword evidence="9" id="KW-0274">FAD</keyword>
<keyword evidence="5" id="KW-0288">FMN</keyword>
<evidence type="ECO:0000259" key="12">
    <source>
        <dbReference type="Pfam" id="PF06574"/>
    </source>
</evidence>
<dbReference type="EC" id="2.7.7.2" evidence="3"/>
<keyword evidence="8" id="KW-0547">Nucleotide-binding</keyword>
<evidence type="ECO:0000313" key="14">
    <source>
        <dbReference type="Proteomes" id="UP001172142"/>
    </source>
</evidence>
<dbReference type="Pfam" id="PF06574">
    <property type="entry name" value="FAD_syn"/>
    <property type="match status" value="1"/>
</dbReference>
<dbReference type="Gene3D" id="3.40.50.620">
    <property type="entry name" value="HUPs"/>
    <property type="match status" value="1"/>
</dbReference>
<dbReference type="Proteomes" id="UP001172142">
    <property type="component" value="Unassembled WGS sequence"/>
</dbReference>
<evidence type="ECO:0000256" key="11">
    <source>
        <dbReference type="ARBA" id="ARBA00049494"/>
    </source>
</evidence>
<dbReference type="InterPro" id="IPR014729">
    <property type="entry name" value="Rossmann-like_a/b/a_fold"/>
</dbReference>
<proteinExistence type="inferred from homology"/>
<comment type="similarity">
    <text evidence="2">Belongs to the RibF family.</text>
</comment>
<dbReference type="CDD" id="cd02064">
    <property type="entry name" value="FAD_synthetase_N"/>
    <property type="match status" value="1"/>
</dbReference>
<evidence type="ECO:0000256" key="7">
    <source>
        <dbReference type="ARBA" id="ARBA00022695"/>
    </source>
</evidence>
<evidence type="ECO:0000313" key="13">
    <source>
        <dbReference type="EMBL" id="MDN7246240.1"/>
    </source>
</evidence>
<evidence type="ECO:0000256" key="2">
    <source>
        <dbReference type="ARBA" id="ARBA00010214"/>
    </source>
</evidence>
<dbReference type="InterPro" id="IPR004821">
    <property type="entry name" value="Cyt_trans-like"/>
</dbReference>
<accession>A0ABT8NEC0</accession>
<dbReference type="NCBIfam" id="TIGR00125">
    <property type="entry name" value="cyt_tran_rel"/>
    <property type="match status" value="1"/>
</dbReference>
<protein>
    <recommendedName>
        <fullName evidence="3">FAD synthase</fullName>
        <ecNumber evidence="3">2.7.7.2</ecNumber>
    </recommendedName>
</protein>
<evidence type="ECO:0000256" key="5">
    <source>
        <dbReference type="ARBA" id="ARBA00022643"/>
    </source>
</evidence>
<dbReference type="PANTHER" id="PTHR22749:SF6">
    <property type="entry name" value="RIBOFLAVIN KINASE"/>
    <property type="match status" value="1"/>
</dbReference>
<organism evidence="13 14">
    <name type="scientific">Planococcus shenhongbingii</name>
    <dbReference type="NCBI Taxonomy" id="3058398"/>
    <lineage>
        <taxon>Bacteria</taxon>
        <taxon>Bacillati</taxon>
        <taxon>Bacillota</taxon>
        <taxon>Bacilli</taxon>
        <taxon>Bacillales</taxon>
        <taxon>Caryophanaceae</taxon>
        <taxon>Planococcus</taxon>
    </lineage>
</organism>